<evidence type="ECO:0000256" key="1">
    <source>
        <dbReference type="ARBA" id="ARBA00004162"/>
    </source>
</evidence>
<comment type="similarity">
    <text evidence="2">Belongs to the YajC family.</text>
</comment>
<evidence type="ECO:0000256" key="2">
    <source>
        <dbReference type="ARBA" id="ARBA00006742"/>
    </source>
</evidence>
<evidence type="ECO:0000256" key="11">
    <source>
        <dbReference type="SAM" id="Phobius"/>
    </source>
</evidence>
<evidence type="ECO:0000256" key="5">
    <source>
        <dbReference type="ARBA" id="ARBA00022475"/>
    </source>
</evidence>
<keyword evidence="10 11" id="KW-0472">Membrane</keyword>
<name>A0A9X1H917_9FLAO</name>
<dbReference type="PANTHER" id="PTHR33909">
    <property type="entry name" value="SEC TRANSLOCON ACCESSORY COMPLEX SUBUNIT YAJC"/>
    <property type="match status" value="1"/>
</dbReference>
<keyword evidence="9" id="KW-0811">Translocation</keyword>
<dbReference type="EMBL" id="JAINUY010000002">
    <property type="protein sequence ID" value="MBZ4034396.1"/>
    <property type="molecule type" value="Genomic_DNA"/>
</dbReference>
<comment type="caution">
    <text evidence="12">The sequence shown here is derived from an EMBL/GenBank/DDBJ whole genome shotgun (WGS) entry which is preliminary data.</text>
</comment>
<evidence type="ECO:0000256" key="6">
    <source>
        <dbReference type="ARBA" id="ARBA00022692"/>
    </source>
</evidence>
<sequence>MENYMLYLQLGLMGVIIYLFMFRPAQKRAKTEKEFKESLKVGDKIVTIGGIHGKLTELGDVSVVIETMSGKLKLDRSAISVEKTAALNAKKA</sequence>
<keyword evidence="8 11" id="KW-1133">Transmembrane helix</keyword>
<organism evidence="12 13">
    <name type="scientific">Flavobacterium potami</name>
    <dbReference type="NCBI Taxonomy" id="2872310"/>
    <lineage>
        <taxon>Bacteria</taxon>
        <taxon>Pseudomonadati</taxon>
        <taxon>Bacteroidota</taxon>
        <taxon>Flavobacteriia</taxon>
        <taxon>Flavobacteriales</taxon>
        <taxon>Flavobacteriaceae</taxon>
        <taxon>Flavobacterium</taxon>
    </lineage>
</organism>
<dbReference type="InterPro" id="IPR003849">
    <property type="entry name" value="Preprotein_translocase_YajC"/>
</dbReference>
<keyword evidence="13" id="KW-1185">Reference proteome</keyword>
<keyword evidence="6 11" id="KW-0812">Transmembrane</keyword>
<dbReference type="SMART" id="SM01323">
    <property type="entry name" value="YajC"/>
    <property type="match status" value="1"/>
</dbReference>
<evidence type="ECO:0000256" key="10">
    <source>
        <dbReference type="ARBA" id="ARBA00023136"/>
    </source>
</evidence>
<keyword evidence="4" id="KW-0813">Transport</keyword>
<reference evidence="12 13" key="1">
    <citation type="journal article" date="2023" name="Antonie Van Leeuwenhoek">
        <title>Flavobacterium potami sp. nov., a multi-metal resistance genes harbouring bacterium isolated from shallow river silt.</title>
        <authorList>
            <person name="Li S."/>
            <person name="Mao S."/>
            <person name="Mu W."/>
            <person name="Guo B."/>
            <person name="Li C."/>
            <person name="Zhu Q."/>
            <person name="Hou X."/>
            <person name="Zhao Y."/>
            <person name="Wei S."/>
            <person name="Liu H."/>
            <person name="Liu A."/>
        </authorList>
    </citation>
    <scope>NUCLEOTIDE SEQUENCE [LARGE SCALE GENOMIC DNA]</scope>
    <source>
        <strain evidence="12 13">17A</strain>
    </source>
</reference>
<gene>
    <name evidence="12" type="primary">yajC</name>
    <name evidence="12" type="ORF">K6T82_06445</name>
</gene>
<dbReference type="GO" id="GO:0015031">
    <property type="term" value="P:protein transport"/>
    <property type="evidence" value="ECO:0007669"/>
    <property type="project" value="UniProtKB-KW"/>
</dbReference>
<keyword evidence="7" id="KW-0653">Protein transport</keyword>
<dbReference type="AlphaFoldDB" id="A0A9X1H917"/>
<comment type="subcellular location">
    <subcellularLocation>
        <location evidence="1">Cell membrane</location>
        <topology evidence="1">Single-pass membrane protein</topology>
    </subcellularLocation>
</comment>
<accession>A0A9X1H917</accession>
<feature type="transmembrane region" description="Helical" evidence="11">
    <location>
        <begin position="6"/>
        <end position="22"/>
    </location>
</feature>
<protein>
    <recommendedName>
        <fullName evidence="3">Sec translocon accessory complex subunit YajC</fullName>
    </recommendedName>
</protein>
<dbReference type="GO" id="GO:0005886">
    <property type="term" value="C:plasma membrane"/>
    <property type="evidence" value="ECO:0007669"/>
    <property type="project" value="UniProtKB-SubCell"/>
</dbReference>
<dbReference type="Pfam" id="PF02699">
    <property type="entry name" value="YajC"/>
    <property type="match status" value="1"/>
</dbReference>
<dbReference type="NCBIfam" id="TIGR00739">
    <property type="entry name" value="yajC"/>
    <property type="match status" value="1"/>
</dbReference>
<dbReference type="Proteomes" id="UP001139366">
    <property type="component" value="Unassembled WGS sequence"/>
</dbReference>
<evidence type="ECO:0000256" key="4">
    <source>
        <dbReference type="ARBA" id="ARBA00022448"/>
    </source>
</evidence>
<keyword evidence="5" id="KW-1003">Cell membrane</keyword>
<evidence type="ECO:0000256" key="8">
    <source>
        <dbReference type="ARBA" id="ARBA00022989"/>
    </source>
</evidence>
<evidence type="ECO:0000313" key="13">
    <source>
        <dbReference type="Proteomes" id="UP001139366"/>
    </source>
</evidence>
<dbReference type="PANTHER" id="PTHR33909:SF1">
    <property type="entry name" value="SEC TRANSLOCON ACCESSORY COMPLEX SUBUNIT YAJC"/>
    <property type="match status" value="1"/>
</dbReference>
<evidence type="ECO:0000256" key="3">
    <source>
        <dbReference type="ARBA" id="ARBA00014962"/>
    </source>
</evidence>
<proteinExistence type="inferred from homology"/>
<dbReference type="PRINTS" id="PR01853">
    <property type="entry name" value="YAJCTRNLCASE"/>
</dbReference>
<evidence type="ECO:0000313" key="12">
    <source>
        <dbReference type="EMBL" id="MBZ4034396.1"/>
    </source>
</evidence>
<evidence type="ECO:0000256" key="9">
    <source>
        <dbReference type="ARBA" id="ARBA00023010"/>
    </source>
</evidence>
<dbReference type="RefSeq" id="WP_223705118.1">
    <property type="nucleotide sequence ID" value="NZ_JAINUY010000002.1"/>
</dbReference>
<evidence type="ECO:0000256" key="7">
    <source>
        <dbReference type="ARBA" id="ARBA00022927"/>
    </source>
</evidence>